<protein>
    <submittedName>
        <fullName evidence="2">Uncharacterized protein</fullName>
    </submittedName>
</protein>
<dbReference type="RefSeq" id="WP_194503924.1">
    <property type="nucleotide sequence ID" value="NZ_JADIVZ010000006.1"/>
</dbReference>
<organism evidence="2 3">
    <name type="scientific">Nocardioides acrostichi</name>
    <dbReference type="NCBI Taxonomy" id="2784339"/>
    <lineage>
        <taxon>Bacteria</taxon>
        <taxon>Bacillati</taxon>
        <taxon>Actinomycetota</taxon>
        <taxon>Actinomycetes</taxon>
        <taxon>Propionibacteriales</taxon>
        <taxon>Nocardioidaceae</taxon>
        <taxon>Nocardioides</taxon>
    </lineage>
</organism>
<accession>A0A930Y827</accession>
<reference evidence="2" key="1">
    <citation type="submission" date="2020-11" db="EMBL/GenBank/DDBJ databases">
        <title>Nocardioides sp. CBS4Y-1, whole genome shotgun sequence.</title>
        <authorList>
            <person name="Tuo L."/>
        </authorList>
    </citation>
    <scope>NUCLEOTIDE SEQUENCE</scope>
    <source>
        <strain evidence="2">CBS4Y-1</strain>
    </source>
</reference>
<evidence type="ECO:0000256" key="1">
    <source>
        <dbReference type="SAM" id="MobiDB-lite"/>
    </source>
</evidence>
<feature type="region of interest" description="Disordered" evidence="1">
    <location>
        <begin position="1"/>
        <end position="30"/>
    </location>
</feature>
<dbReference type="Proteomes" id="UP000656804">
    <property type="component" value="Unassembled WGS sequence"/>
</dbReference>
<proteinExistence type="predicted"/>
<evidence type="ECO:0000313" key="3">
    <source>
        <dbReference type="Proteomes" id="UP000656804"/>
    </source>
</evidence>
<dbReference type="EMBL" id="JADIVZ010000006">
    <property type="protein sequence ID" value="MBF4162667.1"/>
    <property type="molecule type" value="Genomic_DNA"/>
</dbReference>
<keyword evidence="3" id="KW-1185">Reference proteome</keyword>
<evidence type="ECO:0000313" key="2">
    <source>
        <dbReference type="EMBL" id="MBF4162667.1"/>
    </source>
</evidence>
<sequence>MALFRRSTPEPAPSLAGQPDAEDKPDRLRRHASEAVTTINRASGELPTYSCVQALHLVDLLTEVIDLSDTRALDIHAAITVRRTLSEYLPDTIAAFRKIPATARHEARPSGRTPVTALEESLSAMQQAARETLLAAQNHDVDALMTQGAFLTTKFSRSDLDL</sequence>
<gene>
    <name evidence="2" type="ORF">ISG29_13295</name>
</gene>
<name>A0A930Y827_9ACTN</name>
<dbReference type="AlphaFoldDB" id="A0A930Y827"/>
<comment type="caution">
    <text evidence="2">The sequence shown here is derived from an EMBL/GenBank/DDBJ whole genome shotgun (WGS) entry which is preliminary data.</text>
</comment>